<dbReference type="OrthoDB" id="5831604at2759"/>
<dbReference type="PANTHER" id="PTHR22945">
    <property type="entry name" value="SERPENTINE RECEPTOR, CLASS D DELTA"/>
    <property type="match status" value="1"/>
</dbReference>
<organism evidence="7 8">
    <name type="scientific">Caenorhabditis auriculariae</name>
    <dbReference type="NCBI Taxonomy" id="2777116"/>
    <lineage>
        <taxon>Eukaryota</taxon>
        <taxon>Metazoa</taxon>
        <taxon>Ecdysozoa</taxon>
        <taxon>Nematoda</taxon>
        <taxon>Chromadorea</taxon>
        <taxon>Rhabditida</taxon>
        <taxon>Rhabditina</taxon>
        <taxon>Rhabditomorpha</taxon>
        <taxon>Rhabditoidea</taxon>
        <taxon>Rhabditidae</taxon>
        <taxon>Peloderinae</taxon>
        <taxon>Caenorhabditis</taxon>
    </lineage>
</organism>
<feature type="transmembrane region" description="Helical" evidence="6">
    <location>
        <begin position="231"/>
        <end position="248"/>
    </location>
</feature>
<evidence type="ECO:0008006" key="9">
    <source>
        <dbReference type="Google" id="ProtNLM"/>
    </source>
</evidence>
<keyword evidence="8" id="KW-1185">Reference proteome</keyword>
<feature type="transmembrane region" description="Helical" evidence="6">
    <location>
        <begin position="190"/>
        <end position="210"/>
    </location>
</feature>
<dbReference type="AlphaFoldDB" id="A0A8S1HAE6"/>
<evidence type="ECO:0000256" key="1">
    <source>
        <dbReference type="ARBA" id="ARBA00004141"/>
    </source>
</evidence>
<feature type="transmembrane region" description="Helical" evidence="6">
    <location>
        <begin position="128"/>
        <end position="150"/>
    </location>
</feature>
<keyword evidence="5 6" id="KW-0472">Membrane</keyword>
<keyword evidence="3 6" id="KW-0812">Transmembrane</keyword>
<dbReference type="InterPro" id="IPR050920">
    <property type="entry name" value="Nematode_rcpt-like_delta"/>
</dbReference>
<dbReference type="InterPro" id="IPR019421">
    <property type="entry name" value="7TM_GPCR_serpentine_rcpt_Srd"/>
</dbReference>
<evidence type="ECO:0000256" key="3">
    <source>
        <dbReference type="ARBA" id="ARBA00022692"/>
    </source>
</evidence>
<evidence type="ECO:0000256" key="5">
    <source>
        <dbReference type="ARBA" id="ARBA00023136"/>
    </source>
</evidence>
<comment type="similarity">
    <text evidence="2">Belongs to the nematode receptor-like protein srd family.</text>
</comment>
<protein>
    <recommendedName>
        <fullName evidence="9">G protein-coupled receptor</fullName>
    </recommendedName>
</protein>
<accession>A0A8S1HAE6</accession>
<feature type="transmembrane region" description="Helical" evidence="6">
    <location>
        <begin position="45"/>
        <end position="64"/>
    </location>
</feature>
<feature type="transmembrane region" description="Helical" evidence="6">
    <location>
        <begin position="12"/>
        <end position="33"/>
    </location>
</feature>
<proteinExistence type="inferred from homology"/>
<evidence type="ECO:0000256" key="6">
    <source>
        <dbReference type="SAM" id="Phobius"/>
    </source>
</evidence>
<name>A0A8S1HAE6_9PELO</name>
<dbReference type="PANTHER" id="PTHR22945:SF40">
    <property type="entry name" value="SERPENTINE RECEPTOR, CLASS D (DELTA)-RELATED"/>
    <property type="match status" value="1"/>
</dbReference>
<gene>
    <name evidence="7" type="ORF">CAUJ_LOCUS8246</name>
</gene>
<evidence type="ECO:0000313" key="7">
    <source>
        <dbReference type="EMBL" id="CAD6192327.1"/>
    </source>
</evidence>
<comment type="caution">
    <text evidence="7">The sequence shown here is derived from an EMBL/GenBank/DDBJ whole genome shotgun (WGS) entry which is preliminary data.</text>
</comment>
<reference evidence="7" key="1">
    <citation type="submission" date="2020-10" db="EMBL/GenBank/DDBJ databases">
        <authorList>
            <person name="Kikuchi T."/>
        </authorList>
    </citation>
    <scope>NUCLEOTIDE SEQUENCE</scope>
    <source>
        <strain evidence="7">NKZ352</strain>
    </source>
</reference>
<dbReference type="GO" id="GO:0016020">
    <property type="term" value="C:membrane"/>
    <property type="evidence" value="ECO:0007669"/>
    <property type="project" value="UniProtKB-SubCell"/>
</dbReference>
<dbReference type="Proteomes" id="UP000835052">
    <property type="component" value="Unassembled WGS sequence"/>
</dbReference>
<keyword evidence="4 6" id="KW-1133">Transmembrane helix</keyword>
<comment type="subcellular location">
    <subcellularLocation>
        <location evidence="1">Membrane</location>
        <topology evidence="1">Multi-pass membrane protein</topology>
    </subcellularLocation>
</comment>
<evidence type="ECO:0000256" key="4">
    <source>
        <dbReference type="ARBA" id="ARBA00022989"/>
    </source>
</evidence>
<feature type="transmembrane region" description="Helical" evidence="6">
    <location>
        <begin position="96"/>
        <end position="116"/>
    </location>
</feature>
<evidence type="ECO:0000256" key="2">
    <source>
        <dbReference type="ARBA" id="ARBA00009166"/>
    </source>
</evidence>
<sequence length="261" mass="29710">MTVDRPYTVAFSVYYSIYFCTAVIAQVVLLVLLKTATPKNMMKMRSFLIVSSLGHVFVCTVAFLTQARTLNTPNTLALLCNGACKYFSPELCFVNYGLQLSMSNFVGLVNIHMMYYRYVLLDFSKESFRWVAGFSAIYLSPAFILVILFFPPPDFEVVREETYRLHPEYDLSVYEKFPGFSNSHHPNRNLVNFVLAAESVILPIRAGFWMRSAVSKLNPLSRRTQMQMKSFIRGLTIQILTPLIFYATSGSSHLVSKYAGL</sequence>
<dbReference type="EMBL" id="CAJGYM010000027">
    <property type="protein sequence ID" value="CAD6192327.1"/>
    <property type="molecule type" value="Genomic_DNA"/>
</dbReference>
<dbReference type="Pfam" id="PF10317">
    <property type="entry name" value="7TM_GPCR_Srd"/>
    <property type="match status" value="1"/>
</dbReference>
<evidence type="ECO:0000313" key="8">
    <source>
        <dbReference type="Proteomes" id="UP000835052"/>
    </source>
</evidence>